<evidence type="ECO:0000313" key="3">
    <source>
        <dbReference type="Proteomes" id="UP001280581"/>
    </source>
</evidence>
<keyword evidence="3" id="KW-1185">Reference proteome</keyword>
<accession>A0AAN6LV12</accession>
<sequence length="270" mass="29745">MLDFAARRKICEDTISRSAFIASETPGGSLESSFISSQLPPLDHRHSSFPDLTLNPIKIYDSDAFELARKITSSKGKIGVLNLASDIEPGGGWRYTLSKTQEEALCYSSTLYATLKSEWYPWPNTGPGSCAGIISPSIVVFRDTLDNGLAEFDPAQRHVLSVLTIAAPCLPRLTGDKKQFADENDLKDLRQKILLTLRMAAHNGVTNLVLGAMGCGAYRCPPGVVAEEMKRAIEMEEFTGWFENLNFAVYAAGQIGQRNLEIFKTVFEQE</sequence>
<proteinExistence type="predicted"/>
<dbReference type="InterPro" id="IPR043472">
    <property type="entry name" value="Macro_dom-like"/>
</dbReference>
<name>A0AAN6LV12_9PLEO</name>
<dbReference type="NCBIfam" id="TIGR02452">
    <property type="entry name" value="TIGR02452 family protein"/>
    <property type="match status" value="1"/>
</dbReference>
<evidence type="ECO:0000313" key="2">
    <source>
        <dbReference type="EMBL" id="KAK3203265.1"/>
    </source>
</evidence>
<dbReference type="PANTHER" id="PTHR35596:SF1">
    <property type="entry name" value="MICROBIAL-TYPE PARG CATALYTIC DOMAIN-CONTAINING PROTEIN"/>
    <property type="match status" value="1"/>
</dbReference>
<dbReference type="AlphaFoldDB" id="A0AAN6LV12"/>
<dbReference type="Proteomes" id="UP001280581">
    <property type="component" value="Unassembled WGS sequence"/>
</dbReference>
<reference evidence="2 3" key="1">
    <citation type="submission" date="2021-02" db="EMBL/GenBank/DDBJ databases">
        <title>Genome assembly of Pseudopithomyces chartarum.</title>
        <authorList>
            <person name="Jauregui R."/>
            <person name="Singh J."/>
            <person name="Voisey C."/>
        </authorList>
    </citation>
    <scope>NUCLEOTIDE SEQUENCE [LARGE SCALE GENOMIC DNA]</scope>
    <source>
        <strain evidence="2 3">AGR01</strain>
    </source>
</reference>
<comment type="caution">
    <text evidence="2">The sequence shown here is derived from an EMBL/GenBank/DDBJ whole genome shotgun (WGS) entry which is preliminary data.</text>
</comment>
<gene>
    <name evidence="2" type="ORF">GRF29_112g751347</name>
</gene>
<dbReference type="Pfam" id="PF10021">
    <property type="entry name" value="PARG_cat_microb"/>
    <property type="match status" value="1"/>
</dbReference>
<evidence type="ECO:0000259" key="1">
    <source>
        <dbReference type="Pfam" id="PF10021"/>
    </source>
</evidence>
<feature type="domain" description="Microbial-type PARG catalytic" evidence="1">
    <location>
        <begin position="55"/>
        <end position="143"/>
    </location>
</feature>
<dbReference type="PANTHER" id="PTHR35596">
    <property type="entry name" value="DUF2263 DOMAIN-CONTAINING PROTEIN"/>
    <property type="match status" value="1"/>
</dbReference>
<dbReference type="EMBL" id="WVTA01000011">
    <property type="protein sequence ID" value="KAK3203265.1"/>
    <property type="molecule type" value="Genomic_DNA"/>
</dbReference>
<protein>
    <recommendedName>
        <fullName evidence="1">Microbial-type PARG catalytic domain-containing protein</fullName>
    </recommendedName>
</protein>
<dbReference type="Gene3D" id="3.40.220.10">
    <property type="entry name" value="Leucine Aminopeptidase, subunit E, domain 1"/>
    <property type="match status" value="1"/>
</dbReference>
<organism evidence="2 3">
    <name type="scientific">Pseudopithomyces chartarum</name>
    <dbReference type="NCBI Taxonomy" id="1892770"/>
    <lineage>
        <taxon>Eukaryota</taxon>
        <taxon>Fungi</taxon>
        <taxon>Dikarya</taxon>
        <taxon>Ascomycota</taxon>
        <taxon>Pezizomycotina</taxon>
        <taxon>Dothideomycetes</taxon>
        <taxon>Pleosporomycetidae</taxon>
        <taxon>Pleosporales</taxon>
        <taxon>Massarineae</taxon>
        <taxon>Didymosphaeriaceae</taxon>
        <taxon>Pseudopithomyces</taxon>
    </lineage>
</organism>
<dbReference type="InterPro" id="IPR019261">
    <property type="entry name" value="PARG_cat_microbial"/>
</dbReference>
<dbReference type="InterPro" id="IPR012664">
    <property type="entry name" value="CHP02452"/>
</dbReference>
<dbReference type="SUPFAM" id="SSF52949">
    <property type="entry name" value="Macro domain-like"/>
    <property type="match status" value="1"/>
</dbReference>